<dbReference type="InterPro" id="IPR051914">
    <property type="entry name" value="FAD-linked_OxidoTrans_Type4"/>
</dbReference>
<name>A0A2R6AUT3_9ARCH</name>
<dbReference type="InterPro" id="IPR016171">
    <property type="entry name" value="Vanillyl_alc_oxidase_C-sub2"/>
</dbReference>
<dbReference type="GO" id="GO:0016491">
    <property type="term" value="F:oxidoreductase activity"/>
    <property type="evidence" value="ECO:0007669"/>
    <property type="project" value="UniProtKB-KW"/>
</dbReference>
<dbReference type="SUPFAM" id="SSF55103">
    <property type="entry name" value="FAD-linked oxidases, C-terminal domain"/>
    <property type="match status" value="1"/>
</dbReference>
<comment type="similarity">
    <text evidence="2">Belongs to the FAD-binding oxidoreductase/transferase type 4 family.</text>
</comment>
<accession>A0A2R6AUT3</accession>
<organism evidence="8 9">
    <name type="scientific">Candidatus Marsarchaeota G2 archaeon ECH_B_SAG-M15</name>
    <dbReference type="NCBI Taxonomy" id="1978162"/>
    <lineage>
        <taxon>Archaea</taxon>
        <taxon>Candidatus Marsarchaeota</taxon>
        <taxon>Candidatus Marsarchaeota group 2</taxon>
    </lineage>
</organism>
<comment type="cofactor">
    <cofactor evidence="1">
        <name>FAD</name>
        <dbReference type="ChEBI" id="CHEBI:57692"/>
    </cofactor>
</comment>
<dbReference type="PANTHER" id="PTHR42934">
    <property type="entry name" value="GLYCOLATE OXIDASE SUBUNIT GLCD"/>
    <property type="match status" value="1"/>
</dbReference>
<dbReference type="Pfam" id="PF01565">
    <property type="entry name" value="FAD_binding_4"/>
    <property type="match status" value="1"/>
</dbReference>
<protein>
    <recommendedName>
        <fullName evidence="7">FAD-binding PCMH-type domain-containing protein</fullName>
    </recommendedName>
</protein>
<keyword evidence="6" id="KW-0175">Coiled coil</keyword>
<proteinExistence type="inferred from homology"/>
<dbReference type="InterPro" id="IPR016164">
    <property type="entry name" value="FAD-linked_Oxase-like_C"/>
</dbReference>
<evidence type="ECO:0000256" key="6">
    <source>
        <dbReference type="SAM" id="Coils"/>
    </source>
</evidence>
<dbReference type="Gene3D" id="3.30.465.10">
    <property type="match status" value="1"/>
</dbReference>
<dbReference type="GO" id="GO:0071949">
    <property type="term" value="F:FAD binding"/>
    <property type="evidence" value="ECO:0007669"/>
    <property type="project" value="InterPro"/>
</dbReference>
<sequence length="440" mass="49264">MSLEEEFSRLGLEVVSNTEKYREDFTHYPVEPRIVVKAKSTEEVVSALTLARKHKLSLTPWGGGSSLGGVLWNKGGVVVDVSPMKRIIEFDDVNWVVHVEAGVVLDDLNRFLSQRGFFFPPDPASSFVCTVGGAVVQGSGGMRCVKYGTMRDWVLALKVVLPDGSIVKLGEPLLKNRAGYDLVRLMVGSEGTLGVVVEAWLKVIPLPRYKLTRLLAFFHDEAHIAEAILELRRHRIQPELAEYMDQRVLEALRTHFNLPVEGVGALLLDLAEFDLEEAKSVLSKAKIRIAQTEEEKEEFYRARAFGGVAVSALSKNYMVEDVVVPISRLPDLVSMIRKLEEKYGLLAPTQGHIGDGNLHPEILFDDSQREKAQRFYQELCEYVISIGGSITGEHGVGLQKKELLKRQLKEHNGAPVIELMKKIREVFDPEHLLNPGKYIE</sequence>
<dbReference type="InterPro" id="IPR036318">
    <property type="entry name" value="FAD-bd_PCMH-like_sf"/>
</dbReference>
<dbReference type="InterPro" id="IPR006094">
    <property type="entry name" value="Oxid_FAD_bind_N"/>
</dbReference>
<dbReference type="InterPro" id="IPR004113">
    <property type="entry name" value="FAD-bd_oxidored_4_C"/>
</dbReference>
<dbReference type="Pfam" id="PF02913">
    <property type="entry name" value="FAD-oxidase_C"/>
    <property type="match status" value="1"/>
</dbReference>
<dbReference type="PANTHER" id="PTHR42934:SF2">
    <property type="entry name" value="GLYCOLATE OXIDASE SUBUNIT GLCD"/>
    <property type="match status" value="1"/>
</dbReference>
<feature type="coiled-coil region" evidence="6">
    <location>
        <begin position="275"/>
        <end position="302"/>
    </location>
</feature>
<dbReference type="PROSITE" id="PS51387">
    <property type="entry name" value="FAD_PCMH"/>
    <property type="match status" value="1"/>
</dbReference>
<dbReference type="InterPro" id="IPR016166">
    <property type="entry name" value="FAD-bd_PCMH"/>
</dbReference>
<evidence type="ECO:0000256" key="4">
    <source>
        <dbReference type="ARBA" id="ARBA00022827"/>
    </source>
</evidence>
<keyword evidence="5" id="KW-0560">Oxidoreductase</keyword>
<evidence type="ECO:0000256" key="3">
    <source>
        <dbReference type="ARBA" id="ARBA00022630"/>
    </source>
</evidence>
<dbReference type="Gene3D" id="3.30.70.2740">
    <property type="match status" value="1"/>
</dbReference>
<evidence type="ECO:0000259" key="7">
    <source>
        <dbReference type="PROSITE" id="PS51387"/>
    </source>
</evidence>
<dbReference type="FunFam" id="3.30.70.2740:FF:000001">
    <property type="entry name" value="D-lactate dehydrogenase mitochondrial"/>
    <property type="match status" value="1"/>
</dbReference>
<reference evidence="8 9" key="1">
    <citation type="submission" date="2017-04" db="EMBL/GenBank/DDBJ databases">
        <title>Novel microbial lineages endemic to geothermal iron-oxide mats fill important gaps in the evolutionary history of Archaea.</title>
        <authorList>
            <person name="Jay Z.J."/>
            <person name="Beam J.P."/>
            <person name="Dlakic M."/>
            <person name="Rusch D.B."/>
            <person name="Kozubal M.A."/>
            <person name="Inskeep W.P."/>
        </authorList>
    </citation>
    <scope>NUCLEOTIDE SEQUENCE [LARGE SCALE GENOMIC DNA]</scope>
    <source>
        <strain evidence="8">ECH_B_SAG-M15</strain>
    </source>
</reference>
<dbReference type="SUPFAM" id="SSF56176">
    <property type="entry name" value="FAD-binding/transporter-associated domain-like"/>
    <property type="match status" value="1"/>
</dbReference>
<evidence type="ECO:0000256" key="1">
    <source>
        <dbReference type="ARBA" id="ARBA00001974"/>
    </source>
</evidence>
<dbReference type="InterPro" id="IPR016169">
    <property type="entry name" value="FAD-bd_PCMH_sub2"/>
</dbReference>
<evidence type="ECO:0000256" key="5">
    <source>
        <dbReference type="ARBA" id="ARBA00023002"/>
    </source>
</evidence>
<gene>
    <name evidence="8" type="ORF">B9Q08_05310</name>
</gene>
<dbReference type="Proteomes" id="UP000240490">
    <property type="component" value="Unassembled WGS sequence"/>
</dbReference>
<dbReference type="AlphaFoldDB" id="A0A2R6AUT3"/>
<dbReference type="EMBL" id="NEXJ01000096">
    <property type="protein sequence ID" value="PSN90127.1"/>
    <property type="molecule type" value="Genomic_DNA"/>
</dbReference>
<keyword evidence="3" id="KW-0285">Flavoprotein</keyword>
<dbReference type="Gene3D" id="1.10.45.10">
    <property type="entry name" value="Vanillyl-alcohol Oxidase, Chain A, domain 4"/>
    <property type="match status" value="1"/>
</dbReference>
<comment type="caution">
    <text evidence="8">The sequence shown here is derived from an EMBL/GenBank/DDBJ whole genome shotgun (WGS) entry which is preliminary data.</text>
</comment>
<keyword evidence="4" id="KW-0274">FAD</keyword>
<evidence type="ECO:0000313" key="8">
    <source>
        <dbReference type="EMBL" id="PSN90127.1"/>
    </source>
</evidence>
<feature type="domain" description="FAD-binding PCMH-type" evidence="7">
    <location>
        <begin position="28"/>
        <end position="206"/>
    </location>
</feature>
<evidence type="ECO:0000313" key="9">
    <source>
        <dbReference type="Proteomes" id="UP000240490"/>
    </source>
</evidence>
<evidence type="ECO:0000256" key="2">
    <source>
        <dbReference type="ARBA" id="ARBA00008000"/>
    </source>
</evidence>
<dbReference type="FunFam" id="1.10.45.10:FF:000001">
    <property type="entry name" value="D-lactate dehydrogenase mitochondrial"/>
    <property type="match status" value="1"/>
</dbReference>